<protein>
    <submittedName>
        <fullName evidence="2">Uncharacterized protein</fullName>
    </submittedName>
</protein>
<keyword evidence="3" id="KW-1185">Reference proteome</keyword>
<keyword evidence="1" id="KW-0472">Membrane</keyword>
<gene>
    <name evidence="2" type="ordered locus">AciPR4_2003</name>
</gene>
<reference evidence="2 3" key="1">
    <citation type="journal article" date="2012" name="Stand. Genomic Sci.">
        <title>Complete genome sequence of Terriglobus saanensis type strain SP1PR4(T), an Acidobacteria from tundra soil.</title>
        <authorList>
            <person name="Rawat S.R."/>
            <person name="Mannisto M.K."/>
            <person name="Starovoytov V."/>
            <person name="Goodwin L."/>
            <person name="Nolan M."/>
            <person name="Hauser L."/>
            <person name="Land M."/>
            <person name="Davenport K.W."/>
            <person name="Woyke T."/>
            <person name="Haggblom M.M."/>
        </authorList>
    </citation>
    <scope>NUCLEOTIDE SEQUENCE</scope>
    <source>
        <strain evidence="3">ATCC BAA-1853 / DSM 23119 / SP1PR4</strain>
    </source>
</reference>
<name>E8V794_TERSS</name>
<evidence type="ECO:0000313" key="3">
    <source>
        <dbReference type="Proteomes" id="UP000006844"/>
    </source>
</evidence>
<dbReference type="HOGENOM" id="CLU_1649739_0_0_0"/>
<dbReference type="KEGG" id="tsa:AciPR4_2003"/>
<evidence type="ECO:0000313" key="2">
    <source>
        <dbReference type="EMBL" id="ADV82807.1"/>
    </source>
</evidence>
<organism evidence="2 3">
    <name type="scientific">Terriglobus saanensis (strain ATCC BAA-1853 / DSM 23119 / SP1PR4)</name>
    <dbReference type="NCBI Taxonomy" id="401053"/>
    <lineage>
        <taxon>Bacteria</taxon>
        <taxon>Pseudomonadati</taxon>
        <taxon>Acidobacteriota</taxon>
        <taxon>Terriglobia</taxon>
        <taxon>Terriglobales</taxon>
        <taxon>Acidobacteriaceae</taxon>
        <taxon>Terriglobus</taxon>
    </lineage>
</organism>
<dbReference type="RefSeq" id="WP_013568540.1">
    <property type="nucleotide sequence ID" value="NC_014963.1"/>
</dbReference>
<keyword evidence="1" id="KW-0812">Transmembrane</keyword>
<dbReference type="eggNOG" id="ENOG5031XQ1">
    <property type="taxonomic scope" value="Bacteria"/>
</dbReference>
<proteinExistence type="predicted"/>
<feature type="transmembrane region" description="Helical" evidence="1">
    <location>
        <begin position="80"/>
        <end position="100"/>
    </location>
</feature>
<keyword evidence="1" id="KW-1133">Transmembrane helix</keyword>
<evidence type="ECO:0000256" key="1">
    <source>
        <dbReference type="SAM" id="Phobius"/>
    </source>
</evidence>
<dbReference type="STRING" id="401053.AciPR4_2003"/>
<dbReference type="AlphaFoldDB" id="E8V794"/>
<dbReference type="Proteomes" id="UP000006844">
    <property type="component" value="Chromosome"/>
</dbReference>
<accession>E8V794</accession>
<dbReference type="EMBL" id="CP002467">
    <property type="protein sequence ID" value="ADV82807.1"/>
    <property type="molecule type" value="Genomic_DNA"/>
</dbReference>
<dbReference type="OrthoDB" id="118514at2"/>
<feature type="transmembrane region" description="Helical" evidence="1">
    <location>
        <begin position="52"/>
        <end position="73"/>
    </location>
</feature>
<sequence length="164" mass="17681">MAEGVEIRGNKSLPDLGREALSFTFHTLFAVLALVLVVGTFALFHAPDDSSAPKLLCTGLAFLVPMLTGFLMMKVRPNPVASYVWISGMIIFSLVCVWVLDLPTGNGLCNDCGAFDKLWRTFFSIDHNSGLMAGDGLLIGTWTPLAMIGYAVGAKFGFTEEEAI</sequence>
<feature type="transmembrane region" description="Helical" evidence="1">
    <location>
        <begin position="21"/>
        <end position="46"/>
    </location>
</feature>